<sequence length="90" mass="10075">MKGVPSRWVAEPRVSSKPSMLVTHTVFSTFGKIRNLNVAEDDDQDKDADENGGDIISGLHCKIVVQFEKHRDFYNALKVLCGRSLQKVVT</sequence>
<keyword evidence="2" id="KW-1185">Reference proteome</keyword>
<evidence type="ECO:0000313" key="1">
    <source>
        <dbReference type="EMBL" id="KAJ6404952.1"/>
    </source>
</evidence>
<dbReference type="PANTHER" id="PTHR12484">
    <property type="entry name" value="B-LYMPHOCYTE ANTIGEN-RELATED"/>
    <property type="match status" value="1"/>
</dbReference>
<reference evidence="1 2" key="1">
    <citation type="journal article" date="2023" name="Int. J. Mol. Sci.">
        <title>De Novo Assembly and Annotation of 11 Diverse Shrub Willow (Salix) Genomes Reveals Novel Gene Organization in Sex-Linked Regions.</title>
        <authorList>
            <person name="Hyden B."/>
            <person name="Feng K."/>
            <person name="Yates T.B."/>
            <person name="Jawdy S."/>
            <person name="Cereghino C."/>
            <person name="Smart L.B."/>
            <person name="Muchero W."/>
        </authorList>
    </citation>
    <scope>NUCLEOTIDE SEQUENCE [LARGE SCALE GENOMIC DNA]</scope>
    <source>
        <tissue evidence="1">Shoot tip</tissue>
    </source>
</reference>
<accession>A0AAD6NTI7</accession>
<dbReference type="AlphaFoldDB" id="A0AAD6NTI7"/>
<dbReference type="InterPro" id="IPR056852">
    <property type="entry name" value="AK17A/B"/>
</dbReference>
<dbReference type="PANTHER" id="PTHR12484:SF4">
    <property type="entry name" value="A-KINASE ANCHOR PROTEIN 17A"/>
    <property type="match status" value="1"/>
</dbReference>
<name>A0AAD6NTI7_9ROSI</name>
<protein>
    <submittedName>
        <fullName evidence="1">Uncharacterized protein</fullName>
    </submittedName>
</protein>
<dbReference type="Pfam" id="PF25015">
    <property type="entry name" value="RBD_AKAP-17A"/>
    <property type="match status" value="1"/>
</dbReference>
<gene>
    <name evidence="1" type="ORF">OIU84_013013</name>
</gene>
<proteinExistence type="predicted"/>
<organism evidence="1 2">
    <name type="scientific">Salix udensis</name>
    <dbReference type="NCBI Taxonomy" id="889485"/>
    <lineage>
        <taxon>Eukaryota</taxon>
        <taxon>Viridiplantae</taxon>
        <taxon>Streptophyta</taxon>
        <taxon>Embryophyta</taxon>
        <taxon>Tracheophyta</taxon>
        <taxon>Spermatophyta</taxon>
        <taxon>Magnoliopsida</taxon>
        <taxon>eudicotyledons</taxon>
        <taxon>Gunneridae</taxon>
        <taxon>Pentapetalae</taxon>
        <taxon>rosids</taxon>
        <taxon>fabids</taxon>
        <taxon>Malpighiales</taxon>
        <taxon>Salicaceae</taxon>
        <taxon>Saliceae</taxon>
        <taxon>Salix</taxon>
    </lineage>
</organism>
<evidence type="ECO:0000313" key="2">
    <source>
        <dbReference type="Proteomes" id="UP001162972"/>
    </source>
</evidence>
<dbReference type="EMBL" id="JAPFFJ010000017">
    <property type="protein sequence ID" value="KAJ6404952.1"/>
    <property type="molecule type" value="Genomic_DNA"/>
</dbReference>
<comment type="caution">
    <text evidence="1">The sequence shown here is derived from an EMBL/GenBank/DDBJ whole genome shotgun (WGS) entry which is preliminary data.</text>
</comment>
<dbReference type="Proteomes" id="UP001162972">
    <property type="component" value="Chromosome 2"/>
</dbReference>